<proteinExistence type="predicted"/>
<sequence length="88" mass="10147">MLPNLVCDMVYCTSSSTGSSRVYFVTWSIVLHHQEEEFIFGHGLLYFIIRRRSLFLDMVYCTSSSGGGVAYFETRSIVLHQEEEELIL</sequence>
<name>A0AAV4U0U3_9ARAC</name>
<comment type="caution">
    <text evidence="1">The sequence shown here is derived from an EMBL/GenBank/DDBJ whole genome shotgun (WGS) entry which is preliminary data.</text>
</comment>
<keyword evidence="2" id="KW-1185">Reference proteome</keyword>
<evidence type="ECO:0000313" key="1">
    <source>
        <dbReference type="EMBL" id="GIY51358.1"/>
    </source>
</evidence>
<accession>A0AAV4U0U3</accession>
<dbReference type="AlphaFoldDB" id="A0AAV4U0U3"/>
<protein>
    <submittedName>
        <fullName evidence="1">Uncharacterized protein</fullName>
    </submittedName>
</protein>
<dbReference type="EMBL" id="BPLQ01010518">
    <property type="protein sequence ID" value="GIY51358.1"/>
    <property type="molecule type" value="Genomic_DNA"/>
</dbReference>
<evidence type="ECO:0000313" key="2">
    <source>
        <dbReference type="Proteomes" id="UP001054837"/>
    </source>
</evidence>
<dbReference type="Proteomes" id="UP001054837">
    <property type="component" value="Unassembled WGS sequence"/>
</dbReference>
<gene>
    <name evidence="1" type="ORF">CDAR_69661</name>
</gene>
<organism evidence="1 2">
    <name type="scientific">Caerostris darwini</name>
    <dbReference type="NCBI Taxonomy" id="1538125"/>
    <lineage>
        <taxon>Eukaryota</taxon>
        <taxon>Metazoa</taxon>
        <taxon>Ecdysozoa</taxon>
        <taxon>Arthropoda</taxon>
        <taxon>Chelicerata</taxon>
        <taxon>Arachnida</taxon>
        <taxon>Araneae</taxon>
        <taxon>Araneomorphae</taxon>
        <taxon>Entelegynae</taxon>
        <taxon>Araneoidea</taxon>
        <taxon>Araneidae</taxon>
        <taxon>Caerostris</taxon>
    </lineage>
</organism>
<reference evidence="1 2" key="1">
    <citation type="submission" date="2021-06" db="EMBL/GenBank/DDBJ databases">
        <title>Caerostris darwini draft genome.</title>
        <authorList>
            <person name="Kono N."/>
            <person name="Arakawa K."/>
        </authorList>
    </citation>
    <scope>NUCLEOTIDE SEQUENCE [LARGE SCALE GENOMIC DNA]</scope>
</reference>